<name>W1NRG2_AMBTC</name>
<proteinExistence type="predicted"/>
<dbReference type="InterPro" id="IPR024752">
    <property type="entry name" value="Myb/SANT-like_dom"/>
</dbReference>
<sequence length="96" mass="11065">MISNYGNFYDLERLKSKFKQFVSMCIEVEQLMRQPGFGWDEASRMVTAKPSLVGSIYNGKSLPVYFNELENIFGTETGMVQTEPMWKGKKYVLMSS</sequence>
<dbReference type="AlphaFoldDB" id="W1NRG2"/>
<evidence type="ECO:0000313" key="2">
    <source>
        <dbReference type="EMBL" id="ERM99571.1"/>
    </source>
</evidence>
<gene>
    <name evidence="2" type="ORF">AMTR_s00088p00120300</name>
</gene>
<dbReference type="Pfam" id="PF12776">
    <property type="entry name" value="Myb_DNA-bind_3"/>
    <property type="match status" value="1"/>
</dbReference>
<dbReference type="Proteomes" id="UP000017836">
    <property type="component" value="Unassembled WGS sequence"/>
</dbReference>
<evidence type="ECO:0000259" key="1">
    <source>
        <dbReference type="Pfam" id="PF12776"/>
    </source>
</evidence>
<dbReference type="HOGENOM" id="CLU_2362545_0_0_1"/>
<evidence type="ECO:0000313" key="3">
    <source>
        <dbReference type="Proteomes" id="UP000017836"/>
    </source>
</evidence>
<dbReference type="Gramene" id="ERM99571">
    <property type="protein sequence ID" value="ERM99571"/>
    <property type="gene ID" value="AMTR_s00088p00120300"/>
</dbReference>
<keyword evidence="3" id="KW-1185">Reference proteome</keyword>
<protein>
    <recommendedName>
        <fullName evidence="1">Myb/SANT-like domain-containing protein</fullName>
    </recommendedName>
</protein>
<accession>W1NRG2</accession>
<feature type="domain" description="Myb/SANT-like" evidence="1">
    <location>
        <begin position="6"/>
        <end position="50"/>
    </location>
</feature>
<organism evidence="2 3">
    <name type="scientific">Amborella trichopoda</name>
    <dbReference type="NCBI Taxonomy" id="13333"/>
    <lineage>
        <taxon>Eukaryota</taxon>
        <taxon>Viridiplantae</taxon>
        <taxon>Streptophyta</taxon>
        <taxon>Embryophyta</taxon>
        <taxon>Tracheophyta</taxon>
        <taxon>Spermatophyta</taxon>
        <taxon>Magnoliopsida</taxon>
        <taxon>Amborellales</taxon>
        <taxon>Amborellaceae</taxon>
        <taxon>Amborella</taxon>
    </lineage>
</organism>
<reference evidence="3" key="1">
    <citation type="journal article" date="2013" name="Science">
        <title>The Amborella genome and the evolution of flowering plants.</title>
        <authorList>
            <consortium name="Amborella Genome Project"/>
        </authorList>
    </citation>
    <scope>NUCLEOTIDE SEQUENCE [LARGE SCALE GENOMIC DNA]</scope>
</reference>
<dbReference type="EMBL" id="KI394998">
    <property type="protein sequence ID" value="ERM99571.1"/>
    <property type="molecule type" value="Genomic_DNA"/>
</dbReference>